<sequence>MFGRRPNASDDSDEDTSTTTWPDDSDEQGMPSTTSLPMPGSQGGNDMENISGWDQPQRRLSMLDPFSSINASAWFMCYRSYFGNTTSGIYQLEVPADTALDRQGQSTRVIVGHGAHKLKRCSQGRASESRAEEGGYLIWRVPEDSSEVTHYLIYLADDEDGANRSLLGNVSVGTHEFLIPADTALSSYRYLTVFARSSLAEQTTPRSVEIIDTISSVSNIRFIDKDLDWDEIGGYVTWSHPVSHSRVEYYELYLATDDIGTNRVHWPSGSIGANISEVLWPPETAKERKESFSHFVVYTKSWLAEQTTPVALLFEDKVSLVTDIQFPDMDLDLEDLGGTLTWVAPNDTTQVENYVVYLAQANTSSGCSNTSYQWESESDLFMTSDWCLLSYLGNTTVGVHSLFVEPDTGVHPFTHVAIYTLSSLVEQSTPMALKIFDENASVSDIRFIDEDLDPVDLGGFIAWTPPVSLQRVTFYHVDLATETLAPTSAERSQIGFVPVGTNEILAPAETEPLHFTRFVVYTQSSLVEQTTPVGLHFVDKSSPTQNLSFFDYDLDEGDLYGDLLWEAPDDDYFVLQYHIYMAENSTGRGRSSLGVVPKGVHNISVLAETPLLNYTHFLIYTASALAEQTTPVALLIFDAVASVSDLQFEDRDLDPLEIGGNISWSAPLVDERVKLYRVYVANSPSGLGRFPVGDALKPVTEIAVAPETPLPAAPSRGGTKGHSSSDELIAGGAWQEVTQGQQREARLQGQVEMLVHAQQAQGSDPGGHFEGMRQAFTALAQSQQDLIENIKDIMLWAEEMDHEIMSADIKAAWGPLNPSEREVVDVDSMNSQLFAVLQTLCEREAFQIVRSSGKHNGLESWRRLVRRFDPATGNRRRAMLRAILNPSKASKLEDLSNSIESWEEMVRQYEHKKRPDGTRHQLDEEIRMSVLEHLCPGELEKHLQLNRSRFTSYLDVRNEIVLYIEARLGAKFRMTDASQPPGGQDPQPMDVGAFEKKGKGKNKKGKGKGKDGKTKKGDSKGIGKWQSSGKGQGSQAKGSGSQSSKTCHNCGKTGHFARDCWSAGGGAANANQKPKGGKSNSKSKGKGGKHVSNLEEFPAEPHAEPMDTGCFSLAGLEVEIEIDPEIKQELEDADRCMNPSWIGKRFLENEDLKSIRAALKMTKPDDFEYIVDKTICLMRGISLKTFQAYKDDVKEKLRKKVDPDESLRKMNKETLQQVEKHRQELRLLYFEKLTDAIVGESRTSGPGQPPGSKDGGTSQTVGQAGPASGSNEQASSSAGRVETEVKPRVMEEMSRAFGSAEFPSRPAGSSSGTVLHRTIEQMEVANIDAAIREKMAACEECETKEEVQKLETEVMVLKAKKDKLKEKIHRDDQVTKAKAKAAPKLTAENLNDQSWHDSRYFQAVKAGASHSLAWSQERKRRTATLHRQQGVADCAAERIRMDKEWHEEFDSKPVKEEEFDKEEDNTIETEAVQEMDDGTVRVFTGQAKRVARGKLKKHQFSRFFKSARTYRKLSQEEVAKFAVETKDDEMRVMGRKRTDVLRRRDRPMSKEKKESRKKRVRKARARKRKEEEEKFYLKHPHDKMRCFDFRRSHCGKGVKCKMAHSEIDRERYFLQSRHDEVQKDLDNVKLTRGEINSFAVNELSVDESGWVKVTANLDTGAAVTAIPTELKSLLGVESGDPNDASYKTASGELIMDEGGGTIRGLTEEGYGRKVDGRFVNVHRLLVSGSKVTARNLVVMDGEQGDIVPKDGPIARGLRRALRSLKRKFPKDNRNATKLYVHKGIFCFDLWCKAERKTEGHETMEELAAVQEHPEGRIDPMDRSAPMEEETMEEEARAPKVLRSPTSPTAEEIEEHEAIGHAIHRTWCGHCIRARGQHEQHKATPSRDDRGLPTVSLDYFYFGGEGRGTEGELPNLQVKDESTGMLWASTIPAKGADAFTTNFALSCLDEMGYRRIILKSDNEVSIKALKDSIKAAAKTELSLEEGKTGDKPSTGSVESAVKETKRQRRAMKSALEEKLGKSIPDRHAIWTWLARHARFLISRYRVGPDGRTPYERLKGKRWRRPLVVFGERVHFRPLQSYVSGRSDLAPKLDMGVYVGTHGRNGDALVMTKEGVIKGGSLKRLTVEERWADVELFKGTPWKMRPKSEEDVEAVAVRIELPAAEGRLMPEPVARDSGPRNLYVTRRDVEGNYTAGCPGCIAIQVGLPARAHSTECRTLVQNRLMATDEGKERVAKAQKRKEGGAAPKVVLADMPDEAEEMHASDAVGQPEERVDPVGQPVPGSGTGRIDPLDRSTPPVSRAAEGATGDESPTKKGRHATVKKAKVQTTRGSKRGGGDLDDLYGSEPPREGEIELERGPSSSSKGEAAVASPAKEQEEKVDKSPMPAPVRQLVIETICNLELASFLNEKMFPEASFAECKNVSREMLHLGASRAHVAEIYNPERFTSRANQFGLSPGFAIDMELQKPNGEYWDLSKKADEQEMNRLLDRHEPACLIGSPPCGSFSPLQNLSKDKRTPEETERIRQEGITHLRVACKSYLKQMNEGRIFLHEHPKGASSWKEPEMQMLINDPRVIQVEGPMCRWGMKATDQQGEGFVRKETRYLTNSVAIAAALSGQCNGGHRHVHLVNGRARQAQKYPPRMVAAILRAIRQELRWRGELNELSVEGAGPSPDGETNEPNNKFDAPAEDHEQAEYFDTVTGAPLRKEAVLAARQEELRWVHKQQIYVKVPIEECHQATGKPPITLKWVDKNKGDNVKENYRSRLVVREVKKPGQTVPECESFSAMPPLEALKALCSLMTSMKVSRRGKVLKLKLLDISRAHFYGDSQRAVYCTLPEGDETPGHCARLVKTMYGTQDAASIWQATYSELLQEHGIQAGTAWPSIFYDTQSDARFLVHGDDFLILGDEDAQKRIATILAKKFEFRVDGCVGPEESDGTVMSVLNRILEYNKSTGTLTYEADPRHAEIIVKQLQLEGAREVSTPSTKQTGEEAFIETPPLNHEQAKIYRSLVMRAAYLSLDRGDLCEAVKTLARSMSVPDEDSWARLKRLGRYLLGKPRVVQEFKPQRMYTKIRAFTDSDHAGCVRARKSTTGLVLMCGQRTLKSSSTLQTTISLSSGESEYYAIVKATASVLGIRELFREWGVELDCMVLSDSSAARGMCSRRGLGKTRHVQTRYLWVQQKLKEKEFELVAVGTDKNVADLCTKPLSTETCWKHMHALGQYAKTGKSSAAKDDRFVVSYHIYFAKVIPIDQNGECNYEVFAPYAEALSQLRGDDSDNSGQDFEDTSPATNGSLAWCRFSYRLVDDLNITVPVETKLQDFTHFVISTVSLLVEQSTPAEHLIFDATATVGGRLAITTWIPSSSAETSPGWSHRMPAEYRTTCCTFHGIPSATIAAGSVTSCQ</sequence>
<dbReference type="EMBL" id="CAXAMM010017147">
    <property type="protein sequence ID" value="CAK9040500.1"/>
    <property type="molecule type" value="Genomic_DNA"/>
</dbReference>
<feature type="compositionally biased region" description="Basic and acidic residues" evidence="2">
    <location>
        <begin position="2227"/>
        <end position="2241"/>
    </location>
</feature>
<feature type="region of interest" description="Disordered" evidence="2">
    <location>
        <begin position="1981"/>
        <end position="2007"/>
    </location>
</feature>
<dbReference type="InterPro" id="IPR013103">
    <property type="entry name" value="RVT_2"/>
</dbReference>
<feature type="compositionally biased region" description="Polar residues" evidence="2">
    <location>
        <begin position="1255"/>
        <end position="1278"/>
    </location>
</feature>
<feature type="compositionally biased region" description="Basic residues" evidence="2">
    <location>
        <begin position="998"/>
        <end position="1007"/>
    </location>
</feature>
<evidence type="ECO:0000313" key="6">
    <source>
        <dbReference type="Proteomes" id="UP001642464"/>
    </source>
</evidence>
<dbReference type="InterPro" id="IPR001878">
    <property type="entry name" value="Znf_CCHC"/>
</dbReference>
<feature type="region of interest" description="Disordered" evidence="2">
    <location>
        <begin position="1067"/>
        <end position="1093"/>
    </location>
</feature>
<dbReference type="Gene3D" id="4.10.60.10">
    <property type="entry name" value="Zinc finger, CCHC-type"/>
    <property type="match status" value="1"/>
</dbReference>
<keyword evidence="1" id="KW-0862">Zinc</keyword>
<dbReference type="PROSITE" id="PS50103">
    <property type="entry name" value="ZF_C3H1"/>
    <property type="match status" value="1"/>
</dbReference>
<dbReference type="InterPro" id="IPR000571">
    <property type="entry name" value="Znf_CCCH"/>
</dbReference>
<feature type="region of interest" description="Disordered" evidence="2">
    <location>
        <begin position="1"/>
        <end position="52"/>
    </location>
</feature>
<feature type="domain" description="CCHC-type" evidence="4">
    <location>
        <begin position="1047"/>
        <end position="1060"/>
    </location>
</feature>
<feature type="domain" description="C3H1-type" evidence="3">
    <location>
        <begin position="1580"/>
        <end position="1607"/>
    </location>
</feature>
<feature type="compositionally biased region" description="Basic and acidic residues" evidence="2">
    <location>
        <begin position="2345"/>
        <end position="2355"/>
    </location>
</feature>
<dbReference type="Pfam" id="PF07727">
    <property type="entry name" value="RVT_2"/>
    <property type="match status" value="1"/>
</dbReference>
<evidence type="ECO:0000313" key="5">
    <source>
        <dbReference type="EMBL" id="CAK9040500.1"/>
    </source>
</evidence>
<organism evidence="5 6">
    <name type="scientific">Durusdinium trenchii</name>
    <dbReference type="NCBI Taxonomy" id="1381693"/>
    <lineage>
        <taxon>Eukaryota</taxon>
        <taxon>Sar</taxon>
        <taxon>Alveolata</taxon>
        <taxon>Dinophyceae</taxon>
        <taxon>Suessiales</taxon>
        <taxon>Symbiodiniaceae</taxon>
        <taxon>Durusdinium</taxon>
    </lineage>
</organism>
<feature type="compositionally biased region" description="Basic and acidic residues" evidence="2">
    <location>
        <begin position="1539"/>
        <end position="1554"/>
    </location>
</feature>
<feature type="compositionally biased region" description="Basic residues" evidence="2">
    <location>
        <begin position="2312"/>
        <end position="2323"/>
    </location>
</feature>
<comment type="caution">
    <text evidence="5">The sequence shown here is derived from an EMBL/GenBank/DDBJ whole genome shotgun (WGS) entry which is preliminary data.</text>
</comment>
<protein>
    <submittedName>
        <fullName evidence="5">Retrovirus-related Pol polyprotein from transposon TNT 1-94</fullName>
    </submittedName>
</protein>
<feature type="region of interest" description="Disordered" evidence="2">
    <location>
        <begin position="975"/>
        <end position="1048"/>
    </location>
</feature>
<evidence type="ECO:0000259" key="3">
    <source>
        <dbReference type="PROSITE" id="PS50103"/>
    </source>
</evidence>
<keyword evidence="6" id="KW-1185">Reference proteome</keyword>
<gene>
    <name evidence="5" type="ORF">SCF082_LOCUS23543</name>
</gene>
<dbReference type="InterPro" id="IPR036875">
    <property type="entry name" value="Znf_CCHC_sf"/>
</dbReference>
<feature type="compositionally biased region" description="Low complexity" evidence="2">
    <location>
        <begin position="979"/>
        <end position="988"/>
    </location>
</feature>
<keyword evidence="1" id="KW-0479">Metal-binding</keyword>
<feature type="region of interest" description="Disordered" evidence="2">
    <location>
        <begin position="2659"/>
        <end position="2682"/>
    </location>
</feature>
<name>A0ABP0LMW3_9DINO</name>
<accession>A0ABP0LMW3</accession>
<keyword evidence="1" id="KW-0863">Zinc-finger</keyword>
<dbReference type="PROSITE" id="PS50158">
    <property type="entry name" value="ZF_CCHC"/>
    <property type="match status" value="1"/>
</dbReference>
<dbReference type="SMART" id="SM00343">
    <property type="entry name" value="ZnF_C2HC"/>
    <property type="match status" value="1"/>
</dbReference>
<evidence type="ECO:0000256" key="1">
    <source>
        <dbReference type="PROSITE-ProRule" id="PRU00723"/>
    </source>
</evidence>
<evidence type="ECO:0000259" key="4">
    <source>
        <dbReference type="PROSITE" id="PS50158"/>
    </source>
</evidence>
<evidence type="ECO:0000256" key="2">
    <source>
        <dbReference type="SAM" id="MobiDB-lite"/>
    </source>
</evidence>
<dbReference type="CDD" id="cd09272">
    <property type="entry name" value="RNase_HI_RT_Ty1"/>
    <property type="match status" value="1"/>
</dbReference>
<feature type="compositionally biased region" description="Basic residues" evidence="2">
    <location>
        <begin position="1555"/>
        <end position="1567"/>
    </location>
</feature>
<dbReference type="PANTHER" id="PTHR11439">
    <property type="entry name" value="GAG-POL-RELATED RETROTRANSPOSON"/>
    <property type="match status" value="1"/>
</dbReference>
<proteinExistence type="predicted"/>
<reference evidence="5 6" key="1">
    <citation type="submission" date="2024-02" db="EMBL/GenBank/DDBJ databases">
        <authorList>
            <person name="Chen Y."/>
            <person name="Shah S."/>
            <person name="Dougan E. K."/>
            <person name="Thang M."/>
            <person name="Chan C."/>
        </authorList>
    </citation>
    <scope>NUCLEOTIDE SEQUENCE [LARGE SCALE GENOMIC DNA]</scope>
</reference>
<dbReference type="SUPFAM" id="SSF57756">
    <property type="entry name" value="Retrovirus zinc finger-like domains"/>
    <property type="match status" value="1"/>
</dbReference>
<feature type="compositionally biased region" description="Low complexity" evidence="2">
    <location>
        <begin position="1022"/>
        <end position="1045"/>
    </location>
</feature>
<feature type="region of interest" description="Disordered" evidence="2">
    <location>
        <begin position="1539"/>
        <end position="1571"/>
    </location>
</feature>
<dbReference type="Proteomes" id="UP001642464">
    <property type="component" value="Unassembled WGS sequence"/>
</dbReference>
<feature type="region of interest" description="Disordered" evidence="2">
    <location>
        <begin position="1239"/>
        <end position="1285"/>
    </location>
</feature>
<dbReference type="Pfam" id="PF00098">
    <property type="entry name" value="zf-CCHC"/>
    <property type="match status" value="1"/>
</dbReference>
<dbReference type="PANTHER" id="PTHR11439:SF483">
    <property type="entry name" value="PEPTIDE SYNTHASE GLIP-LIKE, PUTATIVE (AFU_ORTHOLOGUE AFUA_3G12920)-RELATED"/>
    <property type="match status" value="1"/>
</dbReference>
<feature type="compositionally biased region" description="Basic and acidic residues" evidence="2">
    <location>
        <begin position="1008"/>
        <end position="1021"/>
    </location>
</feature>
<feature type="region of interest" description="Disordered" evidence="2">
    <location>
        <begin position="2227"/>
        <end position="2383"/>
    </location>
</feature>
<feature type="zinc finger region" description="C3H1-type" evidence="1">
    <location>
        <begin position="1580"/>
        <end position="1607"/>
    </location>
</feature>